<reference evidence="2" key="1">
    <citation type="journal article" date="2019" name="Int. J. Syst. Evol. Microbiol.">
        <title>The Global Catalogue of Microorganisms (GCM) 10K type strain sequencing project: providing services to taxonomists for standard genome sequencing and annotation.</title>
        <authorList>
            <consortium name="The Broad Institute Genomics Platform"/>
            <consortium name="The Broad Institute Genome Sequencing Center for Infectious Disease"/>
            <person name="Wu L."/>
            <person name="Ma J."/>
        </authorList>
    </citation>
    <scope>NUCLEOTIDE SEQUENCE [LARGE SCALE GENOMIC DNA]</scope>
    <source>
        <strain evidence="2">JCM 17841</strain>
    </source>
</reference>
<sequence>MPTNTSAPQKPCPTDGNLGLVKRGLAYPARYYAALKVNALHEYRAHYLPLYQYQAVYLTYNLALHHH</sequence>
<keyword evidence="2" id="KW-1185">Reference proteome</keyword>
<accession>A0ABP8QI46</accession>
<evidence type="ECO:0000313" key="1">
    <source>
        <dbReference type="EMBL" id="GAA4502498.1"/>
    </source>
</evidence>
<dbReference type="Proteomes" id="UP001501243">
    <property type="component" value="Unassembled WGS sequence"/>
</dbReference>
<evidence type="ECO:0000313" key="2">
    <source>
        <dbReference type="Proteomes" id="UP001501243"/>
    </source>
</evidence>
<proteinExistence type="predicted"/>
<dbReference type="EMBL" id="BAABGQ010000006">
    <property type="protein sequence ID" value="GAA4502498.1"/>
    <property type="molecule type" value="Genomic_DNA"/>
</dbReference>
<name>A0ABP8QI46_9BACT</name>
<comment type="caution">
    <text evidence="1">The sequence shown here is derived from an EMBL/GenBank/DDBJ whole genome shotgun (WGS) entry which is preliminary data.</text>
</comment>
<gene>
    <name evidence="1" type="ORF">GCM10023172_25950</name>
</gene>
<organism evidence="1 2">
    <name type="scientific">Hymenobacter ginsengisoli</name>
    <dbReference type="NCBI Taxonomy" id="1051626"/>
    <lineage>
        <taxon>Bacteria</taxon>
        <taxon>Pseudomonadati</taxon>
        <taxon>Bacteroidota</taxon>
        <taxon>Cytophagia</taxon>
        <taxon>Cytophagales</taxon>
        <taxon>Hymenobacteraceae</taxon>
        <taxon>Hymenobacter</taxon>
    </lineage>
</organism>
<protein>
    <submittedName>
        <fullName evidence="1">Uncharacterized protein</fullName>
    </submittedName>
</protein>